<dbReference type="RefSeq" id="XP_013383985.1">
    <property type="nucleotide sequence ID" value="XM_013528531.1"/>
</dbReference>
<dbReference type="FunFam" id="3.40.720.10:FF:000004">
    <property type="entry name" value="Arylsulfatase E"/>
    <property type="match status" value="1"/>
</dbReference>
<dbReference type="PANTHER" id="PTHR42693">
    <property type="entry name" value="ARYLSULFATASE FAMILY MEMBER"/>
    <property type="match status" value="1"/>
</dbReference>
<comment type="similarity">
    <text evidence="2">Belongs to the sulfatase family.</text>
</comment>
<evidence type="ECO:0000256" key="1">
    <source>
        <dbReference type="ARBA" id="ARBA00001913"/>
    </source>
</evidence>
<dbReference type="Gene3D" id="3.40.720.10">
    <property type="entry name" value="Alkaline Phosphatase, subunit A"/>
    <property type="match status" value="1"/>
</dbReference>
<dbReference type="PROSITE" id="PS00149">
    <property type="entry name" value="SULFATASE_2"/>
    <property type="match status" value="1"/>
</dbReference>
<accession>A0A1S3HD94</accession>
<keyword evidence="5" id="KW-0106">Calcium</keyword>
<keyword evidence="3" id="KW-0479">Metal-binding</keyword>
<dbReference type="InterPro" id="IPR017850">
    <property type="entry name" value="Alkaline_phosphatase_core_sf"/>
</dbReference>
<gene>
    <name evidence="8" type="primary">LOC106154238</name>
</gene>
<dbReference type="PANTHER" id="PTHR42693:SF15">
    <property type="entry name" value="ARYLSULFATASE"/>
    <property type="match status" value="1"/>
</dbReference>
<evidence type="ECO:0000313" key="8">
    <source>
        <dbReference type="RefSeq" id="XP_013383985.1"/>
    </source>
</evidence>
<dbReference type="Pfam" id="PF00884">
    <property type="entry name" value="Sulfatase"/>
    <property type="match status" value="1"/>
</dbReference>
<dbReference type="Proteomes" id="UP000085678">
    <property type="component" value="Unplaced"/>
</dbReference>
<dbReference type="GeneID" id="106154238"/>
<protein>
    <submittedName>
        <fullName evidence="8">Arylsulfatase</fullName>
    </submittedName>
</protein>
<dbReference type="Pfam" id="PF14707">
    <property type="entry name" value="Sulfatase_C"/>
    <property type="match status" value="1"/>
</dbReference>
<reference evidence="8" key="1">
    <citation type="journal article" date="2015" name="Nat. Commun.">
        <title>The Lingula genome provides insights into brachiopod evolution and the origin of phosphate biomineralization.</title>
        <authorList>
            <person name="Luo Y.J."/>
            <person name="Takeuchi T."/>
            <person name="Koyanagi R."/>
            <person name="Yamada L."/>
            <person name="Kanda M."/>
            <person name="Khalturina M."/>
            <person name="Fujie M."/>
            <person name="Yamasaki S.I."/>
            <person name="Endo K."/>
            <person name="Satoh N."/>
        </authorList>
    </citation>
    <scope>NUCLEOTIDE SEQUENCE</scope>
</reference>
<dbReference type="KEGG" id="lak:106154238"/>
<evidence type="ECO:0000313" key="7">
    <source>
        <dbReference type="Proteomes" id="UP000085678"/>
    </source>
</evidence>
<dbReference type="InterPro" id="IPR050738">
    <property type="entry name" value="Sulfatase"/>
</dbReference>
<dbReference type="InParanoid" id="A0A1S3HD94"/>
<keyword evidence="7" id="KW-1185">Reference proteome</keyword>
<keyword evidence="4" id="KW-0378">Hydrolase</keyword>
<evidence type="ECO:0000256" key="5">
    <source>
        <dbReference type="ARBA" id="ARBA00022837"/>
    </source>
</evidence>
<dbReference type="SUPFAM" id="SSF53649">
    <property type="entry name" value="Alkaline phosphatase-like"/>
    <property type="match status" value="1"/>
</dbReference>
<dbReference type="GO" id="GO:0046872">
    <property type="term" value="F:metal ion binding"/>
    <property type="evidence" value="ECO:0007669"/>
    <property type="project" value="UniProtKB-KW"/>
</dbReference>
<evidence type="ECO:0000259" key="6">
    <source>
        <dbReference type="Pfam" id="PF00884"/>
    </source>
</evidence>
<dbReference type="AlphaFoldDB" id="A0A1S3HD94"/>
<dbReference type="SMR" id="A0A1S3HD94"/>
<dbReference type="OrthoDB" id="103349at2759"/>
<organism evidence="7 8">
    <name type="scientific">Lingula anatina</name>
    <name type="common">Brachiopod</name>
    <name type="synonym">Lingula unguis</name>
    <dbReference type="NCBI Taxonomy" id="7574"/>
    <lineage>
        <taxon>Eukaryota</taxon>
        <taxon>Metazoa</taxon>
        <taxon>Spiralia</taxon>
        <taxon>Lophotrochozoa</taxon>
        <taxon>Brachiopoda</taxon>
        <taxon>Linguliformea</taxon>
        <taxon>Lingulata</taxon>
        <taxon>Lingulida</taxon>
        <taxon>Linguloidea</taxon>
        <taxon>Lingulidae</taxon>
        <taxon>Lingula</taxon>
    </lineage>
</organism>
<dbReference type="STRING" id="7574.A0A1S3HD94"/>
<name>A0A1S3HD94_LINAN</name>
<feature type="domain" description="Sulfatase N-terminal" evidence="6">
    <location>
        <begin position="33"/>
        <end position="354"/>
    </location>
</feature>
<proteinExistence type="inferred from homology"/>
<dbReference type="InterPro" id="IPR024607">
    <property type="entry name" value="Sulfatase_CS"/>
</dbReference>
<dbReference type="Gene3D" id="3.30.1120.10">
    <property type="match status" value="1"/>
</dbReference>
<comment type="cofactor">
    <cofactor evidence="1">
        <name>Ca(2+)</name>
        <dbReference type="ChEBI" id="CHEBI:29108"/>
    </cofactor>
</comment>
<dbReference type="InterPro" id="IPR000917">
    <property type="entry name" value="Sulfatase_N"/>
</dbReference>
<evidence type="ECO:0000256" key="4">
    <source>
        <dbReference type="ARBA" id="ARBA00022801"/>
    </source>
</evidence>
<reference evidence="8" key="2">
    <citation type="submission" date="2025-08" db="UniProtKB">
        <authorList>
            <consortium name="RefSeq"/>
        </authorList>
    </citation>
    <scope>IDENTIFICATION</scope>
</reference>
<evidence type="ECO:0000256" key="2">
    <source>
        <dbReference type="ARBA" id="ARBA00008779"/>
    </source>
</evidence>
<evidence type="ECO:0000256" key="3">
    <source>
        <dbReference type="ARBA" id="ARBA00022723"/>
    </source>
</evidence>
<dbReference type="GO" id="GO:0004065">
    <property type="term" value="F:arylsulfatase activity"/>
    <property type="evidence" value="ECO:0007669"/>
    <property type="project" value="TreeGrafter"/>
</dbReference>
<sequence length="539" mass="60860">MTYSKELQQSNIMTCCHVVVIFFLMISRSLASPNILLFVADDMGYGDLSIYGHPTQEMGPIDQLALQGLKLTSWYAAHTFCSPSRAAMLTGRLPVRYNFVGGYTVLIHKHYLGLPLEEYTIAEALRDQGYATGIVGKWHLGVNAHTDTDGSFLPHNQGFSHPATILPYTLFYDCDTTGVHRHQQNRNRCMIYRNSTIVQQPIKQGKLTATLVEDAKAFLYDHKDEPFFFLFSFPQVHTPMFNDVRFNKSSKRGEYGDQINEMSWAVGEVMATLSTLALDEKTLVIFLSDHGPHREICKEGGSSGIFKGGKGNFYEGGVRVPAIMRWTGVIPPGRVSSQVVSSMDLLPSLVSLVGGQLPNVHLDGENMLDEIFGKLELTDVNFGHFHKKDYDALKRDRALFFYCDNHLMAIRYKSFKVHFRTHPLASEEFILKNCPVAGVPIDTELHVEHYCNKTIQQEVPLLFNVEEDPGEMFALDWEDYQDISNEIQDILRKHQETLPEDLDGHGITSFDNTDMFVLPCCNKPYCICDFTSEPPCPAS</sequence>